<evidence type="ECO:0000313" key="1">
    <source>
        <dbReference type="EMBL" id="CCE96982.1"/>
    </source>
</evidence>
<protein>
    <submittedName>
        <fullName evidence="1">Uncharacterized protein</fullName>
    </submittedName>
</protein>
<dbReference type="Proteomes" id="UP000007735">
    <property type="component" value="Chromosome"/>
</dbReference>
<reference evidence="1 2" key="1">
    <citation type="journal article" date="2012" name="J. Bacteriol.">
        <title>Genome sequence of the soybean symbiont Sinorhizobium fredii HH103.</title>
        <authorList>
            <person name="Weidner S."/>
            <person name="Becker A."/>
            <person name="Bonilla I."/>
            <person name="Jaenicke S."/>
            <person name="Lloret J."/>
            <person name="Margaret I."/>
            <person name="Puhler A."/>
            <person name="Ruiz-Sainz J.E."/>
            <person name="Schneiker-Bekel S."/>
            <person name="Szczepanowski R."/>
            <person name="Vinardell J.M."/>
            <person name="Zehner S."/>
            <person name="Gottfert M."/>
        </authorList>
    </citation>
    <scope>NUCLEOTIDE SEQUENCE [LARGE SCALE GENOMIC DNA]</scope>
    <source>
        <strain evidence="1 2">HH103</strain>
    </source>
</reference>
<dbReference type="PATRIC" id="fig|380.5.peg.2646"/>
<sequence>MRVVYLVYRHARQGERLVRILAAVSVAADRGFNHRNQLT</sequence>
<gene>
    <name evidence="1" type="ordered locus">SFHH103_02487</name>
</gene>
<proteinExistence type="predicted"/>
<name>G9A9R1_SINF1</name>
<dbReference type="AlphaFoldDB" id="G9A9R1"/>
<evidence type="ECO:0000313" key="2">
    <source>
        <dbReference type="Proteomes" id="UP000007735"/>
    </source>
</evidence>
<dbReference type="HOGENOM" id="CLU_3315906_0_0_5"/>
<organism evidence="1 2">
    <name type="scientific">Sinorhizobium fredii (strain HH103)</name>
    <dbReference type="NCBI Taxonomy" id="1117943"/>
    <lineage>
        <taxon>Bacteria</taxon>
        <taxon>Pseudomonadati</taxon>
        <taxon>Pseudomonadota</taxon>
        <taxon>Alphaproteobacteria</taxon>
        <taxon>Hyphomicrobiales</taxon>
        <taxon>Rhizobiaceae</taxon>
        <taxon>Sinorhizobium/Ensifer group</taxon>
        <taxon>Sinorhizobium</taxon>
    </lineage>
</organism>
<accession>G9A9R1</accession>
<dbReference type="KEGG" id="sfh:SFHH103_02487"/>
<dbReference type="EMBL" id="HE616890">
    <property type="protein sequence ID" value="CCE96982.1"/>
    <property type="molecule type" value="Genomic_DNA"/>
</dbReference>